<evidence type="ECO:0000256" key="1">
    <source>
        <dbReference type="SAM" id="Coils"/>
    </source>
</evidence>
<proteinExistence type="predicted"/>
<keyword evidence="1" id="KW-0175">Coiled coil</keyword>
<organism evidence="2 4">
    <name type="scientific">Flavobacterium tructae</name>
    <dbReference type="NCBI Taxonomy" id="1114873"/>
    <lineage>
        <taxon>Bacteria</taxon>
        <taxon>Pseudomonadati</taxon>
        <taxon>Bacteroidota</taxon>
        <taxon>Flavobacteriia</taxon>
        <taxon>Flavobacteriales</taxon>
        <taxon>Flavobacteriaceae</taxon>
        <taxon>Flavobacterium</taxon>
    </lineage>
</organism>
<reference evidence="2" key="2">
    <citation type="submission" date="2016-09" db="EMBL/GenBank/DDBJ databases">
        <authorList>
            <person name="Capua I."/>
            <person name="De Benedictis P."/>
            <person name="Joannis T."/>
            <person name="Lombin L.H."/>
            <person name="Cattoli G."/>
        </authorList>
    </citation>
    <scope>NUCLEOTIDE SEQUENCE [LARGE SCALE GENOMIC DNA]</scope>
    <source>
        <strain evidence="2">MSU</strain>
    </source>
</reference>
<evidence type="ECO:0000313" key="4">
    <source>
        <dbReference type="Proteomes" id="UP000180252"/>
    </source>
</evidence>
<gene>
    <name evidence="3" type="ORF">B0A71_12805</name>
    <name evidence="2" type="ORF">BHE19_12065</name>
</gene>
<reference evidence="3 5" key="3">
    <citation type="submission" date="2016-11" db="EMBL/GenBank/DDBJ databases">
        <title>Whole genomes of Flavobacteriaceae.</title>
        <authorList>
            <person name="Stine C."/>
            <person name="Li C."/>
            <person name="Tadesse D."/>
        </authorList>
    </citation>
    <scope>NUCLEOTIDE SEQUENCE [LARGE SCALE GENOMIC DNA]</scope>
    <source>
        <strain evidence="3 5">ATCC BAA-2541</strain>
    </source>
</reference>
<protein>
    <submittedName>
        <fullName evidence="2">Uncharacterized protein</fullName>
    </submittedName>
</protein>
<dbReference type="STRING" id="1278819.BHE19_12065"/>
<accession>A0A1S1J3Y0</accession>
<dbReference type="Proteomes" id="UP000198319">
    <property type="component" value="Unassembled WGS sequence"/>
</dbReference>
<evidence type="ECO:0000313" key="3">
    <source>
        <dbReference type="EMBL" id="OXB19416.1"/>
    </source>
</evidence>
<evidence type="ECO:0000313" key="5">
    <source>
        <dbReference type="Proteomes" id="UP000198319"/>
    </source>
</evidence>
<reference evidence="4" key="1">
    <citation type="submission" date="2016-09" db="EMBL/GenBank/DDBJ databases">
        <authorList>
            <person name="Chen S."/>
            <person name="Walker E."/>
        </authorList>
    </citation>
    <scope>NUCLEOTIDE SEQUENCE [LARGE SCALE GENOMIC DNA]</scope>
    <source>
        <strain evidence="4">MSU</strain>
    </source>
</reference>
<dbReference type="EMBL" id="MIKE01000024">
    <property type="protein sequence ID" value="OHT44448.1"/>
    <property type="molecule type" value="Genomic_DNA"/>
</dbReference>
<name>A0A1S1J3Y0_9FLAO</name>
<dbReference type="Gene3D" id="1.20.5.340">
    <property type="match status" value="1"/>
</dbReference>
<keyword evidence="5" id="KW-1185">Reference proteome</keyword>
<dbReference type="Proteomes" id="UP000180252">
    <property type="component" value="Unassembled WGS sequence"/>
</dbReference>
<comment type="caution">
    <text evidence="2">The sequence shown here is derived from an EMBL/GenBank/DDBJ whole genome shotgun (WGS) entry which is preliminary data.</text>
</comment>
<feature type="coiled-coil region" evidence="1">
    <location>
        <begin position="45"/>
        <end position="107"/>
    </location>
</feature>
<dbReference type="RefSeq" id="WP_070907708.1">
    <property type="nucleotide sequence ID" value="NZ_MIKE01000024.1"/>
</dbReference>
<dbReference type="AlphaFoldDB" id="A0A1S1J3Y0"/>
<evidence type="ECO:0000313" key="2">
    <source>
        <dbReference type="EMBL" id="OHT44448.1"/>
    </source>
</evidence>
<dbReference type="OrthoDB" id="1454575at2"/>
<sequence length="107" mass="12357">MEYLNEDLEEMEMPTPCQKCDNWFDLNNGVGSERWYPRTVICSECGEKEQNIIELESDIDDLQIELDEAEGDIVSANESITSANKVIADNRLKIEELKEKLKNLEDE</sequence>
<dbReference type="EMBL" id="MUHG01000018">
    <property type="protein sequence ID" value="OXB19416.1"/>
    <property type="molecule type" value="Genomic_DNA"/>
</dbReference>